<evidence type="ECO:0000313" key="5">
    <source>
        <dbReference type="Proteomes" id="UP000486351"/>
    </source>
</evidence>
<evidence type="ECO:0000313" key="3">
    <source>
        <dbReference type="EMBL" id="KAE9354177.1"/>
    </source>
</evidence>
<dbReference type="EMBL" id="QXFY01000161">
    <property type="protein sequence ID" value="KAE9354177.1"/>
    <property type="molecule type" value="Genomic_DNA"/>
</dbReference>
<proteinExistence type="predicted"/>
<reference evidence="2 4" key="1">
    <citation type="submission" date="2018-08" db="EMBL/GenBank/DDBJ databases">
        <title>Genomic investigation of the strawberry pathogen Phytophthora fragariae indicates pathogenicity is determined by transcriptional variation in three key races.</title>
        <authorList>
            <person name="Adams T.M."/>
            <person name="Armitage A.D."/>
            <person name="Sobczyk M.K."/>
            <person name="Bates H.J."/>
            <person name="Dunwell J.M."/>
            <person name="Nellist C.F."/>
            <person name="Harrison R.J."/>
        </authorList>
    </citation>
    <scope>NUCLEOTIDE SEQUENCE [LARGE SCALE GENOMIC DNA]</scope>
    <source>
        <strain evidence="2 4">BC-1</strain>
        <strain evidence="3 5">NOV-77</strain>
    </source>
</reference>
<name>A0A6A4A2N1_9STRA</name>
<dbReference type="Proteomes" id="UP000486351">
    <property type="component" value="Unassembled WGS sequence"/>
</dbReference>
<gene>
    <name evidence="2" type="ORF">PF002_g6176</name>
    <name evidence="3" type="ORF">PF008_g4647</name>
</gene>
<evidence type="ECO:0000313" key="2">
    <source>
        <dbReference type="EMBL" id="KAE9247640.1"/>
    </source>
</evidence>
<dbReference type="AlphaFoldDB" id="A0A6A4A2N1"/>
<sequence length="100" mass="9835">MENRGGVQDDDDDGFSAAASTLPPVPGVAAGSPSAQSPKEHATDGGAGDAPLASSGAVHEPQPSQATVSSRSGLTPDKLLSLSSPEPNHGVPVHAETTPT</sequence>
<accession>A0A6A4A2N1</accession>
<evidence type="ECO:0000313" key="4">
    <source>
        <dbReference type="Proteomes" id="UP000440367"/>
    </source>
</evidence>
<comment type="caution">
    <text evidence="2">The sequence shown here is derived from an EMBL/GenBank/DDBJ whole genome shotgun (WGS) entry which is preliminary data.</text>
</comment>
<feature type="region of interest" description="Disordered" evidence="1">
    <location>
        <begin position="1"/>
        <end position="100"/>
    </location>
</feature>
<feature type="compositionally biased region" description="Polar residues" evidence="1">
    <location>
        <begin position="62"/>
        <end position="73"/>
    </location>
</feature>
<dbReference type="EMBL" id="QXGD01000211">
    <property type="protein sequence ID" value="KAE9247640.1"/>
    <property type="molecule type" value="Genomic_DNA"/>
</dbReference>
<evidence type="ECO:0000256" key="1">
    <source>
        <dbReference type="SAM" id="MobiDB-lite"/>
    </source>
</evidence>
<protein>
    <submittedName>
        <fullName evidence="2">Uncharacterized protein</fullName>
    </submittedName>
</protein>
<organism evidence="2 4">
    <name type="scientific">Phytophthora fragariae</name>
    <dbReference type="NCBI Taxonomy" id="53985"/>
    <lineage>
        <taxon>Eukaryota</taxon>
        <taxon>Sar</taxon>
        <taxon>Stramenopiles</taxon>
        <taxon>Oomycota</taxon>
        <taxon>Peronosporomycetes</taxon>
        <taxon>Peronosporales</taxon>
        <taxon>Peronosporaceae</taxon>
        <taxon>Phytophthora</taxon>
    </lineage>
</organism>
<dbReference type="Proteomes" id="UP000440367">
    <property type="component" value="Unassembled WGS sequence"/>
</dbReference>